<dbReference type="AlphaFoldDB" id="R7QLJ7"/>
<proteinExistence type="predicted"/>
<feature type="region of interest" description="Disordered" evidence="1">
    <location>
        <begin position="36"/>
        <end position="318"/>
    </location>
</feature>
<gene>
    <name evidence="2" type="ORF">CHC_T00000807001</name>
</gene>
<feature type="compositionally biased region" description="Polar residues" evidence="1">
    <location>
        <begin position="118"/>
        <end position="129"/>
    </location>
</feature>
<evidence type="ECO:0000313" key="3">
    <source>
        <dbReference type="Proteomes" id="UP000012073"/>
    </source>
</evidence>
<dbReference type="EMBL" id="HG001913">
    <property type="protein sequence ID" value="CDF38275.1"/>
    <property type="molecule type" value="Genomic_DNA"/>
</dbReference>
<evidence type="ECO:0000313" key="2">
    <source>
        <dbReference type="EMBL" id="CDF38275.1"/>
    </source>
</evidence>
<dbReference type="Gramene" id="CDF38275">
    <property type="protein sequence ID" value="CDF38275"/>
    <property type="gene ID" value="CHC_T00000807001"/>
</dbReference>
<evidence type="ECO:0000256" key="1">
    <source>
        <dbReference type="SAM" id="MobiDB-lite"/>
    </source>
</evidence>
<organism evidence="2 3">
    <name type="scientific">Chondrus crispus</name>
    <name type="common">Carrageen Irish moss</name>
    <name type="synonym">Polymorpha crispa</name>
    <dbReference type="NCBI Taxonomy" id="2769"/>
    <lineage>
        <taxon>Eukaryota</taxon>
        <taxon>Rhodophyta</taxon>
        <taxon>Florideophyceae</taxon>
        <taxon>Rhodymeniophycidae</taxon>
        <taxon>Gigartinales</taxon>
        <taxon>Gigartinaceae</taxon>
        <taxon>Chondrus</taxon>
    </lineage>
</organism>
<protein>
    <submittedName>
        <fullName evidence="2">Uncharacterized protein</fullName>
    </submittedName>
</protein>
<dbReference type="RefSeq" id="XP_005718160.1">
    <property type="nucleotide sequence ID" value="XM_005718103.1"/>
</dbReference>
<feature type="compositionally biased region" description="Basic and acidic residues" evidence="1">
    <location>
        <begin position="228"/>
        <end position="237"/>
    </location>
</feature>
<dbReference type="KEGG" id="ccp:CHC_T00000807001"/>
<feature type="compositionally biased region" description="Basic residues" evidence="1">
    <location>
        <begin position="209"/>
        <end position="227"/>
    </location>
</feature>
<dbReference type="Proteomes" id="UP000012073">
    <property type="component" value="Unassembled WGS sequence"/>
</dbReference>
<dbReference type="OrthoDB" id="10610185at2759"/>
<accession>R7QLJ7</accession>
<feature type="compositionally biased region" description="Polar residues" evidence="1">
    <location>
        <begin position="239"/>
        <end position="251"/>
    </location>
</feature>
<keyword evidence="3" id="KW-1185">Reference proteome</keyword>
<name>R7QLJ7_CHOCR</name>
<dbReference type="GeneID" id="17325879"/>
<reference evidence="3" key="1">
    <citation type="journal article" date="2013" name="Proc. Natl. Acad. Sci. U.S.A.">
        <title>Genome structure and metabolic features in the red seaweed Chondrus crispus shed light on evolution of the Archaeplastida.</title>
        <authorList>
            <person name="Collen J."/>
            <person name="Porcel B."/>
            <person name="Carre W."/>
            <person name="Ball S.G."/>
            <person name="Chaparro C."/>
            <person name="Tonon T."/>
            <person name="Barbeyron T."/>
            <person name="Michel G."/>
            <person name="Noel B."/>
            <person name="Valentin K."/>
            <person name="Elias M."/>
            <person name="Artiguenave F."/>
            <person name="Arun A."/>
            <person name="Aury J.M."/>
            <person name="Barbosa-Neto J.F."/>
            <person name="Bothwell J.H."/>
            <person name="Bouget F.Y."/>
            <person name="Brillet L."/>
            <person name="Cabello-Hurtado F."/>
            <person name="Capella-Gutierrez S."/>
            <person name="Charrier B."/>
            <person name="Cladiere L."/>
            <person name="Cock J.M."/>
            <person name="Coelho S.M."/>
            <person name="Colleoni C."/>
            <person name="Czjzek M."/>
            <person name="Da Silva C."/>
            <person name="Delage L."/>
            <person name="Denoeud F."/>
            <person name="Deschamps P."/>
            <person name="Dittami S.M."/>
            <person name="Gabaldon T."/>
            <person name="Gachon C.M."/>
            <person name="Groisillier A."/>
            <person name="Herve C."/>
            <person name="Jabbari K."/>
            <person name="Katinka M."/>
            <person name="Kloareg B."/>
            <person name="Kowalczyk N."/>
            <person name="Labadie K."/>
            <person name="Leblanc C."/>
            <person name="Lopez P.J."/>
            <person name="McLachlan D.H."/>
            <person name="Meslet-Cladiere L."/>
            <person name="Moustafa A."/>
            <person name="Nehr Z."/>
            <person name="Nyvall Collen P."/>
            <person name="Panaud O."/>
            <person name="Partensky F."/>
            <person name="Poulain J."/>
            <person name="Rensing S.A."/>
            <person name="Rousvoal S."/>
            <person name="Samson G."/>
            <person name="Symeonidi A."/>
            <person name="Weissenbach J."/>
            <person name="Zambounis A."/>
            <person name="Wincker P."/>
            <person name="Boyen C."/>
        </authorList>
    </citation>
    <scope>NUCLEOTIDE SEQUENCE [LARGE SCALE GENOMIC DNA]</scope>
    <source>
        <strain evidence="3">cv. Stackhouse</strain>
    </source>
</reference>
<sequence length="523" mass="56372">MKVRLELDVHPSEALRVASLVSALHNFVTVLSTYSAAPDPSPPLAAQPSSPNPSSPHSPALSETTSDSDRDSPPLSPTNASASSPPPTSDFPPSPIPSEPPRPPPSAAPSSYFPSPDVTLSSQALNSLIPTLGPPAPSDHSHTPPDSHQIPVKPQPQQPPGDTNKTSISVELQNLITASLAAPPSPTQHQSARPPSPPRRPLSVCKREKQAHRHTQRSRRSKCGSRPKKIDVLDRTADTPGNRNSHTSSGINGERHTSEELESSNSSRRGRRNNHETNLGTVRRKPPRTTRANGNAENSNSSSSSKSKGRQRPPFTPITSPRVIFEAVARDGISVKHAVSNLQGMLSRTSSPLSEKTLVSAAVAEMGTTASLAQHPHRGINIVRVFASLGDGYLAAFRNRFVIKATRQFAKKREVGCDVTEFLGYSDGLSALVHEKCISPDAAMKTISRLLLKEGHWSAAITTLCKMAEMSNGELANNCRDREQLRNIKGRLADLAQEKQFAYDISYLNNTLNWSIPVAKDSP</sequence>
<feature type="compositionally biased region" description="Pro residues" evidence="1">
    <location>
        <begin position="39"/>
        <end position="56"/>
    </location>
</feature>
<feature type="compositionally biased region" description="Polar residues" evidence="1">
    <location>
        <begin position="161"/>
        <end position="177"/>
    </location>
</feature>
<feature type="compositionally biased region" description="Pro residues" evidence="1">
    <location>
        <begin position="84"/>
        <end position="107"/>
    </location>
</feature>